<sequence length="93" mass="10322">MVDSGRLGESDWEDEDLLTHEEAGERLRDEIAAEIAFIDGAAGADSPGLRRSKKRLEVMRRRLQRIDDALAGGVGKIRRLESPPSAPNHPYLN</sequence>
<organism evidence="2 3">
    <name type="scientific">Mycolicibacterium hodleri</name>
    <dbReference type="NCBI Taxonomy" id="49897"/>
    <lineage>
        <taxon>Bacteria</taxon>
        <taxon>Bacillati</taxon>
        <taxon>Actinomycetota</taxon>
        <taxon>Actinomycetes</taxon>
        <taxon>Mycobacteriales</taxon>
        <taxon>Mycobacteriaceae</taxon>
        <taxon>Mycolicibacterium</taxon>
    </lineage>
</organism>
<evidence type="ECO:0000313" key="3">
    <source>
        <dbReference type="Proteomes" id="UP000320095"/>
    </source>
</evidence>
<keyword evidence="3" id="KW-1185">Reference proteome</keyword>
<dbReference type="OrthoDB" id="3483903at2"/>
<dbReference type="AlphaFoldDB" id="A0A502E7J5"/>
<protein>
    <recommendedName>
        <fullName evidence="4">Transposase</fullName>
    </recommendedName>
</protein>
<gene>
    <name evidence="2" type="ORF">EAH80_19540</name>
</gene>
<reference evidence="2 3" key="1">
    <citation type="journal article" date="2019" name="Environ. Microbiol.">
        <title>Species interactions and distinct microbial communities in high Arctic permafrost affected cryosols are associated with the CH4 and CO2 gas fluxes.</title>
        <authorList>
            <person name="Altshuler I."/>
            <person name="Hamel J."/>
            <person name="Turney S."/>
            <person name="Magnuson E."/>
            <person name="Levesque R."/>
            <person name="Greer C."/>
            <person name="Whyte L.G."/>
        </authorList>
    </citation>
    <scope>NUCLEOTIDE SEQUENCE [LARGE SCALE GENOMIC DNA]</scope>
    <source>
        <strain evidence="2 3">S5.20</strain>
    </source>
</reference>
<dbReference type="EMBL" id="RCZG01000008">
    <property type="protein sequence ID" value="TPG32466.1"/>
    <property type="molecule type" value="Genomic_DNA"/>
</dbReference>
<evidence type="ECO:0000313" key="2">
    <source>
        <dbReference type="EMBL" id="TPG32466.1"/>
    </source>
</evidence>
<dbReference type="RefSeq" id="WP_140694404.1">
    <property type="nucleotide sequence ID" value="NZ_RCZG01000008.1"/>
</dbReference>
<evidence type="ECO:0000256" key="1">
    <source>
        <dbReference type="SAM" id="MobiDB-lite"/>
    </source>
</evidence>
<proteinExistence type="predicted"/>
<accession>A0A502E7J5</accession>
<comment type="caution">
    <text evidence="2">The sequence shown here is derived from an EMBL/GenBank/DDBJ whole genome shotgun (WGS) entry which is preliminary data.</text>
</comment>
<name>A0A502E7J5_9MYCO</name>
<feature type="region of interest" description="Disordered" evidence="1">
    <location>
        <begin position="1"/>
        <end position="23"/>
    </location>
</feature>
<dbReference type="Proteomes" id="UP000320095">
    <property type="component" value="Unassembled WGS sequence"/>
</dbReference>
<evidence type="ECO:0008006" key="4">
    <source>
        <dbReference type="Google" id="ProtNLM"/>
    </source>
</evidence>